<dbReference type="AlphaFoldDB" id="A0A1G6GRI3"/>
<evidence type="ECO:0000313" key="2">
    <source>
        <dbReference type="Proteomes" id="UP000242949"/>
    </source>
</evidence>
<proteinExistence type="predicted"/>
<protein>
    <submittedName>
        <fullName evidence="1">Uncharacterized protein</fullName>
    </submittedName>
</protein>
<keyword evidence="2" id="KW-1185">Reference proteome</keyword>
<reference evidence="2" key="1">
    <citation type="submission" date="2016-09" db="EMBL/GenBank/DDBJ databases">
        <authorList>
            <person name="Varghese N."/>
            <person name="Submissions S."/>
        </authorList>
    </citation>
    <scope>NUCLEOTIDE SEQUENCE [LARGE SCALE GENOMIC DNA]</scope>
    <source>
        <strain evidence="2">S5</strain>
    </source>
</reference>
<accession>A0A1G6GRI3</accession>
<evidence type="ECO:0000313" key="1">
    <source>
        <dbReference type="EMBL" id="SDB84551.1"/>
    </source>
</evidence>
<sequence>MVSVSQRISKVKQPRGGYIKPKEFVVTHLQDDFDLYENENIHSPLIGLAVDYLTRFINGATLQEAFEISMLGASRIRKDALANELLSNIKGTDDNSIINACKLVGFDVVFRSGAMGYKQVELINPDLETISNIRVMVKRSLSFFDAYGPIVKDGFNFEGGYTKVISKGDGDFLTKDTLWDFKVSKSKPKNKHTLQLFIYYLLGMHSVHPEFEEIKNLGVFNPRLNTVYLLPVDSIPDEVIEEVETTVIGY</sequence>
<dbReference type="Proteomes" id="UP000242949">
    <property type="component" value="Unassembled WGS sequence"/>
</dbReference>
<dbReference type="OrthoDB" id="2296273at2"/>
<name>A0A1G6GRI3_9BACI</name>
<dbReference type="EMBL" id="FMYI01000001">
    <property type="protein sequence ID" value="SDB84551.1"/>
    <property type="molecule type" value="Genomic_DNA"/>
</dbReference>
<dbReference type="RefSeq" id="WP_090792533.1">
    <property type="nucleotide sequence ID" value="NZ_FMYI01000001.1"/>
</dbReference>
<organism evidence="1 2">
    <name type="scientific">Pelagirhabdus alkalitolerans</name>
    <dbReference type="NCBI Taxonomy" id="1612202"/>
    <lineage>
        <taxon>Bacteria</taxon>
        <taxon>Bacillati</taxon>
        <taxon>Bacillota</taxon>
        <taxon>Bacilli</taxon>
        <taxon>Bacillales</taxon>
        <taxon>Bacillaceae</taxon>
        <taxon>Pelagirhabdus</taxon>
    </lineage>
</organism>
<gene>
    <name evidence="1" type="ORF">SAMN05421734_101431</name>
</gene>
<dbReference type="STRING" id="1612202.SAMN05421734_101431"/>